<dbReference type="EMBL" id="CP010586">
    <property type="protein sequence ID" value="AKP77693.1"/>
    <property type="molecule type" value="Genomic_DNA"/>
</dbReference>
<sequence>MTMEMYYCDEWSDIKKKPWNILDEHTAYTYHQKHKPYTVVLREDEKHKYIINITNEWVSVGFYDELIRKYLNYDFEVMSEGKLFLRTAMYWEYDDKTNTEVSSLILNFREDGYIAMEKRDLKNGSVEERETNNTLKKNWDVFPEFGQYLYLCKEER</sequence>
<reference evidence="1 2" key="1">
    <citation type="submission" date="2015-01" db="EMBL/GenBank/DDBJ databases">
        <title>Genome sequence of bacillus megaterium Q3.</title>
        <authorList>
            <person name="Wang Y."/>
            <person name="Luo K."/>
            <person name="Bai L."/>
            <person name="Luo F."/>
        </authorList>
    </citation>
    <scope>NUCLEOTIDE SEQUENCE [LARGE SCALE GENOMIC DNA]</scope>
    <source>
        <strain evidence="1 2">Q3</strain>
    </source>
</reference>
<evidence type="ECO:0000313" key="1">
    <source>
        <dbReference type="EMBL" id="AKP77693.1"/>
    </source>
</evidence>
<dbReference type="Proteomes" id="UP000036410">
    <property type="component" value="Chromosome"/>
</dbReference>
<accession>A0A806U6N6</accession>
<proteinExistence type="predicted"/>
<name>A0A806U6N6_PRIMG</name>
<dbReference type="AlphaFoldDB" id="A0A806U6N6"/>
<evidence type="ECO:0000313" key="2">
    <source>
        <dbReference type="Proteomes" id="UP000036410"/>
    </source>
</evidence>
<protein>
    <submittedName>
        <fullName evidence="1">Uncharacterized protein</fullName>
    </submittedName>
</protein>
<organism evidence="1 2">
    <name type="scientific">Priestia megaterium Q3</name>
    <dbReference type="NCBI Taxonomy" id="1452722"/>
    <lineage>
        <taxon>Bacteria</taxon>
        <taxon>Bacillati</taxon>
        <taxon>Bacillota</taxon>
        <taxon>Bacilli</taxon>
        <taxon>Bacillales</taxon>
        <taxon>Bacillaceae</taxon>
        <taxon>Priestia</taxon>
    </lineage>
</organism>
<gene>
    <name evidence="1" type="ORF">AS52_02732</name>
</gene>